<feature type="region of interest" description="Disordered" evidence="4">
    <location>
        <begin position="1007"/>
        <end position="1045"/>
    </location>
</feature>
<dbReference type="Gene3D" id="3.80.10.10">
    <property type="entry name" value="Ribonuclease Inhibitor"/>
    <property type="match status" value="4"/>
</dbReference>
<evidence type="ECO:0000256" key="2">
    <source>
        <dbReference type="ARBA" id="ARBA00022614"/>
    </source>
</evidence>
<dbReference type="Pfam" id="PF13516">
    <property type="entry name" value="LRR_6"/>
    <property type="match status" value="5"/>
</dbReference>
<dbReference type="PANTHER" id="PTHR24113">
    <property type="entry name" value="RAN GTPASE-ACTIVATING PROTEIN 1"/>
    <property type="match status" value="1"/>
</dbReference>
<name>A0A4T0H7P5_WALIC</name>
<dbReference type="GO" id="GO:0031267">
    <property type="term" value="F:small GTPase binding"/>
    <property type="evidence" value="ECO:0007669"/>
    <property type="project" value="TreeGrafter"/>
</dbReference>
<evidence type="ECO:0000256" key="1">
    <source>
        <dbReference type="ARBA" id="ARBA00022468"/>
    </source>
</evidence>
<feature type="region of interest" description="Disordered" evidence="4">
    <location>
        <begin position="1"/>
        <end position="79"/>
    </location>
</feature>
<dbReference type="EMBL" id="SPOF01000037">
    <property type="protein sequence ID" value="TIB09818.1"/>
    <property type="molecule type" value="Genomic_DNA"/>
</dbReference>
<feature type="region of interest" description="Disordered" evidence="4">
    <location>
        <begin position="332"/>
        <end position="359"/>
    </location>
</feature>
<dbReference type="GO" id="GO:0005634">
    <property type="term" value="C:nucleus"/>
    <property type="evidence" value="ECO:0007669"/>
    <property type="project" value="TreeGrafter"/>
</dbReference>
<evidence type="ECO:0000313" key="6">
    <source>
        <dbReference type="Proteomes" id="UP000306954"/>
    </source>
</evidence>
<keyword evidence="3" id="KW-0677">Repeat</keyword>
<evidence type="ECO:0000313" key="5">
    <source>
        <dbReference type="EMBL" id="TIB09818.1"/>
    </source>
</evidence>
<feature type="region of interest" description="Disordered" evidence="4">
    <location>
        <begin position="97"/>
        <end position="130"/>
    </location>
</feature>
<feature type="compositionally biased region" description="Pro residues" evidence="4">
    <location>
        <begin position="1033"/>
        <end position="1045"/>
    </location>
</feature>
<gene>
    <name evidence="5" type="ORF">E3P90_03101</name>
</gene>
<feature type="compositionally biased region" description="Low complexity" evidence="4">
    <location>
        <begin position="1023"/>
        <end position="1032"/>
    </location>
</feature>
<reference evidence="5 6" key="1">
    <citation type="submission" date="2019-03" db="EMBL/GenBank/DDBJ databases">
        <title>Sequencing 23 genomes of Wallemia ichthyophaga.</title>
        <authorList>
            <person name="Gostincar C."/>
        </authorList>
    </citation>
    <scope>NUCLEOTIDE SEQUENCE [LARGE SCALE GENOMIC DNA]</scope>
    <source>
        <strain evidence="5 6">EXF-8621</strain>
    </source>
</reference>
<keyword evidence="1" id="KW-0343">GTPase activation</keyword>
<feature type="compositionally biased region" description="Polar residues" evidence="4">
    <location>
        <begin position="491"/>
        <end position="503"/>
    </location>
</feature>
<dbReference type="GO" id="GO:0005096">
    <property type="term" value="F:GTPase activator activity"/>
    <property type="evidence" value="ECO:0007669"/>
    <property type="project" value="UniProtKB-KW"/>
</dbReference>
<feature type="compositionally biased region" description="Polar residues" evidence="4">
    <location>
        <begin position="1"/>
        <end position="12"/>
    </location>
</feature>
<proteinExistence type="predicted"/>
<evidence type="ECO:0008006" key="7">
    <source>
        <dbReference type="Google" id="ProtNLM"/>
    </source>
</evidence>
<dbReference type="PANTHER" id="PTHR24113:SF12">
    <property type="entry name" value="RAN GTPASE-ACTIVATING PROTEIN 1"/>
    <property type="match status" value="1"/>
</dbReference>
<feature type="compositionally biased region" description="Polar residues" evidence="4">
    <location>
        <begin position="906"/>
        <end position="917"/>
    </location>
</feature>
<feature type="compositionally biased region" description="Low complexity" evidence="4">
    <location>
        <begin position="436"/>
        <end position="447"/>
    </location>
</feature>
<evidence type="ECO:0000256" key="4">
    <source>
        <dbReference type="SAM" id="MobiDB-lite"/>
    </source>
</evidence>
<dbReference type="InterPro" id="IPR001611">
    <property type="entry name" value="Leu-rich_rpt"/>
</dbReference>
<dbReference type="SUPFAM" id="SSF52047">
    <property type="entry name" value="RNI-like"/>
    <property type="match status" value="1"/>
</dbReference>
<dbReference type="InterPro" id="IPR032675">
    <property type="entry name" value="LRR_dom_sf"/>
</dbReference>
<organism evidence="5 6">
    <name type="scientific">Wallemia ichthyophaga</name>
    <dbReference type="NCBI Taxonomy" id="245174"/>
    <lineage>
        <taxon>Eukaryota</taxon>
        <taxon>Fungi</taxon>
        <taxon>Dikarya</taxon>
        <taxon>Basidiomycota</taxon>
        <taxon>Wallemiomycotina</taxon>
        <taxon>Wallemiomycetes</taxon>
        <taxon>Wallemiales</taxon>
        <taxon>Wallemiaceae</taxon>
        <taxon>Wallemia</taxon>
    </lineage>
</organism>
<feature type="compositionally biased region" description="Basic and acidic residues" evidence="4">
    <location>
        <begin position="41"/>
        <end position="54"/>
    </location>
</feature>
<feature type="region of interest" description="Disordered" evidence="4">
    <location>
        <begin position="432"/>
        <end position="464"/>
    </location>
</feature>
<keyword evidence="2" id="KW-0433">Leucine-rich repeat</keyword>
<dbReference type="GO" id="GO:0005829">
    <property type="term" value="C:cytosol"/>
    <property type="evidence" value="ECO:0007669"/>
    <property type="project" value="TreeGrafter"/>
</dbReference>
<accession>A0A4T0H7P5</accession>
<feature type="region of interest" description="Disordered" evidence="4">
    <location>
        <begin position="479"/>
        <end position="503"/>
    </location>
</feature>
<feature type="compositionally biased region" description="Basic and acidic residues" evidence="4">
    <location>
        <begin position="950"/>
        <end position="966"/>
    </location>
</feature>
<comment type="caution">
    <text evidence="5">The sequence shown here is derived from an EMBL/GenBank/DDBJ whole genome shotgun (WGS) entry which is preliminary data.</text>
</comment>
<dbReference type="GO" id="GO:0006913">
    <property type="term" value="P:nucleocytoplasmic transport"/>
    <property type="evidence" value="ECO:0007669"/>
    <property type="project" value="TreeGrafter"/>
</dbReference>
<feature type="region of interest" description="Disordered" evidence="4">
    <location>
        <begin position="906"/>
        <end position="989"/>
    </location>
</feature>
<dbReference type="SMART" id="SM00368">
    <property type="entry name" value="LRR_RI"/>
    <property type="match status" value="6"/>
</dbReference>
<dbReference type="AlphaFoldDB" id="A0A4T0H7P5"/>
<protein>
    <recommendedName>
        <fullName evidence="7">Protein phosphatase 1 regulatory subunit 37</fullName>
    </recommendedName>
</protein>
<feature type="compositionally biased region" description="Polar residues" evidence="4">
    <location>
        <begin position="100"/>
        <end position="124"/>
    </location>
</feature>
<dbReference type="GO" id="GO:0048471">
    <property type="term" value="C:perinuclear region of cytoplasm"/>
    <property type="evidence" value="ECO:0007669"/>
    <property type="project" value="TreeGrafter"/>
</dbReference>
<evidence type="ECO:0000256" key="3">
    <source>
        <dbReference type="ARBA" id="ARBA00022737"/>
    </source>
</evidence>
<dbReference type="InterPro" id="IPR027038">
    <property type="entry name" value="RanGap"/>
</dbReference>
<feature type="compositionally biased region" description="Basic and acidic residues" evidence="4">
    <location>
        <begin position="332"/>
        <end position="357"/>
    </location>
</feature>
<dbReference type="Proteomes" id="UP000306954">
    <property type="component" value="Unassembled WGS sequence"/>
</dbReference>
<sequence length="1045" mass="116237">MSGINNENTPANKQIPKKGILKSPPPPSSRFPFTLNPINDLFEKLSRAGDDEHLQQQPQPKPQPQQSHHNSQDSTFWGGFKKLLSEGPAEAIDTAKSIPNKLQQQVTPTENTSAPPTHASQPTATHHPPHESIKRVSFHVPSMSVTYPIHAALPPADSRAHRAQVEAEYRHTDSVHDFSYWTADEGAQLIQIYRDACRLREEIPRAEIIEQLRSAALMRESGRTLDLSGVHLFKENLEPLADVLSIRWGLQRLILEDVGLVDESLKPVLHALLISAELPWLSIANNKMIKEKGWKLLSMFMKRAQHLTYIDLSENIFDKKSAEMLMSALARPEKEELKDEERQQRVQDQHQEHDKDQPLIPSPALLRYSQYTHSNISTVRLEGCTFKSGALEAIAQGMKNSALMHLSLRRNKISSNGVVSLALMLKDYVDPSTTESLSSDPFSKSSPPQAPRRPDLATNRNNSYRNSMSFLQNFNFRQRSKLEDDEKETPVISSPSGSVTTRIIPSIQHNEQTGQKEDSQDGNIESHFISRRLEDSQDKVEVPPQPRVDIGSGLITLDLKGNDIRSSVNYIATVLKRNKTLKVLNLSENRIDYRGLLSISEALKHNTTLETLDLSKNPCCGPEADGITSLRTSFAVNSNMKRLFLADTQLQSEGAIALAEFLPEAKTLLHVDLTDNNLTMSGLLALSVAVKMNNSIRCLDISIPINDPDMANLSQDILQSCIRNTEAAQEKSGKSKNLFGPIQRSVLAKKLQEAEVQQSTAAVVAAAESPEGIARARVWNQTPQETLVVSQEILKIFTEIFDEREKEPGNEDKLAALQTYIHERRLEVKALKDRLMELIGEELIENENEINLALSLNDQLAGLNGRIEDSVKLSEQNAILARQQAQGAAFLQPKKSNHNIARSLSLNDEMSNPQFQIMGSDDSDVETDADPKSTSIGGEGGSLKQLPPKPKLEISTEIDKQDDESTPKPALNGEEVKSPTSDLGRSQLFEEGEIFRKGIALLNEERIESEEDGEALRKEILETELPSTSPKSPTSPKPEAPPRSS</sequence>